<dbReference type="InterPro" id="IPR003593">
    <property type="entry name" value="AAA+_ATPase"/>
</dbReference>
<dbReference type="PROSITE" id="PS00676">
    <property type="entry name" value="SIGMA54_INTERACT_2"/>
    <property type="match status" value="1"/>
</dbReference>
<feature type="active site" evidence="3">
    <location>
        <position position="550"/>
    </location>
</feature>
<dbReference type="InterPro" id="IPR020568">
    <property type="entry name" value="Ribosomal_Su5_D2-typ_SF"/>
</dbReference>
<comment type="similarity">
    <text evidence="3">Belongs to the peptidase S16 family.</text>
</comment>
<dbReference type="GO" id="GO:0030163">
    <property type="term" value="P:protein catabolic process"/>
    <property type="evidence" value="ECO:0007669"/>
    <property type="project" value="InterPro"/>
</dbReference>
<dbReference type="InterPro" id="IPR027417">
    <property type="entry name" value="P-loop_NTPase"/>
</dbReference>
<keyword evidence="3 7" id="KW-0378">Hydrolase</keyword>
<keyword evidence="2 3" id="KW-0720">Serine protease</keyword>
<gene>
    <name evidence="7" type="primary">lon</name>
    <name evidence="7" type="ORF">ERS852385_01397</name>
</gene>
<evidence type="ECO:0000259" key="5">
    <source>
        <dbReference type="PROSITE" id="PS50045"/>
    </source>
</evidence>
<keyword evidence="8" id="KW-1185">Reference proteome</keyword>
<dbReference type="InterPro" id="IPR014252">
    <property type="entry name" value="Spore_LonC"/>
</dbReference>
<dbReference type="InterPro" id="IPR002078">
    <property type="entry name" value="Sigma_54_int"/>
</dbReference>
<dbReference type="Gene3D" id="3.40.50.300">
    <property type="entry name" value="P-loop containing nucleotide triphosphate hydrolases"/>
    <property type="match status" value="1"/>
</dbReference>
<dbReference type="GO" id="GO:0006355">
    <property type="term" value="P:regulation of DNA-templated transcription"/>
    <property type="evidence" value="ECO:0007669"/>
    <property type="project" value="InterPro"/>
</dbReference>
<dbReference type="Proteomes" id="UP000095546">
    <property type="component" value="Unassembled WGS sequence"/>
</dbReference>
<dbReference type="GO" id="GO:0005524">
    <property type="term" value="F:ATP binding"/>
    <property type="evidence" value="ECO:0007669"/>
    <property type="project" value="InterPro"/>
</dbReference>
<comment type="catalytic activity">
    <reaction evidence="3">
        <text>Hydrolysis of proteins in presence of ATP.</text>
        <dbReference type="EC" id="3.4.21.53"/>
    </reaction>
</comment>
<evidence type="ECO:0000256" key="1">
    <source>
        <dbReference type="ARBA" id="ARBA00022670"/>
    </source>
</evidence>
<dbReference type="Gene3D" id="3.30.230.10">
    <property type="match status" value="1"/>
</dbReference>
<dbReference type="EMBL" id="CYYU01000008">
    <property type="protein sequence ID" value="CUN79968.1"/>
    <property type="molecule type" value="Genomic_DNA"/>
</dbReference>
<feature type="coiled-coil region" evidence="4">
    <location>
        <begin position="108"/>
        <end position="140"/>
    </location>
</feature>
<dbReference type="SUPFAM" id="SSF54211">
    <property type="entry name" value="Ribosomal protein S5 domain 2-like"/>
    <property type="match status" value="1"/>
</dbReference>
<proteinExistence type="inferred from homology"/>
<feature type="domain" description="Sigma-54 factor interaction" evidence="5">
    <location>
        <begin position="187"/>
        <end position="359"/>
    </location>
</feature>
<dbReference type="OrthoDB" id="2318150at2"/>
<evidence type="ECO:0000256" key="3">
    <source>
        <dbReference type="PROSITE-ProRule" id="PRU01122"/>
    </source>
</evidence>
<feature type="active site" evidence="3">
    <location>
        <position position="593"/>
    </location>
</feature>
<dbReference type="Pfam" id="PF00004">
    <property type="entry name" value="AAA"/>
    <property type="match status" value="1"/>
</dbReference>
<keyword evidence="1 3" id="KW-0645">Protease</keyword>
<protein>
    <recommendedName>
        <fullName evidence="3">endopeptidase La</fullName>
        <ecNumber evidence="3">3.4.21.53</ecNumber>
    </recommendedName>
</protein>
<organism evidence="7 8">
    <name type="scientific">Mitsuokella jalaludinii</name>
    <dbReference type="NCBI Taxonomy" id="187979"/>
    <lineage>
        <taxon>Bacteria</taxon>
        <taxon>Bacillati</taxon>
        <taxon>Bacillota</taxon>
        <taxon>Negativicutes</taxon>
        <taxon>Selenomonadales</taxon>
        <taxon>Selenomonadaceae</taxon>
        <taxon>Mitsuokella</taxon>
    </lineage>
</organism>
<accession>A0A173ZXQ8</accession>
<dbReference type="PANTHER" id="PTHR10046">
    <property type="entry name" value="ATP DEPENDENT LON PROTEASE FAMILY MEMBER"/>
    <property type="match status" value="1"/>
</dbReference>
<dbReference type="RefSeq" id="WP_055161805.1">
    <property type="nucleotide sequence ID" value="NZ_CABIWZ010000008.1"/>
</dbReference>
<dbReference type="GO" id="GO:0004252">
    <property type="term" value="F:serine-type endopeptidase activity"/>
    <property type="evidence" value="ECO:0007669"/>
    <property type="project" value="UniProtKB-UniRule"/>
</dbReference>
<dbReference type="InterPro" id="IPR014721">
    <property type="entry name" value="Ribsml_uS5_D2-typ_fold_subgr"/>
</dbReference>
<dbReference type="SUPFAM" id="SSF52540">
    <property type="entry name" value="P-loop containing nucleoside triphosphate hydrolases"/>
    <property type="match status" value="1"/>
</dbReference>
<dbReference type="PROSITE" id="PS51786">
    <property type="entry name" value="LON_PROTEOLYTIC"/>
    <property type="match status" value="1"/>
</dbReference>
<dbReference type="GO" id="GO:0016887">
    <property type="term" value="F:ATP hydrolysis activity"/>
    <property type="evidence" value="ECO:0007669"/>
    <property type="project" value="InterPro"/>
</dbReference>
<dbReference type="eggNOG" id="COG1067">
    <property type="taxonomic scope" value="Bacteria"/>
</dbReference>
<dbReference type="InterPro" id="IPR008269">
    <property type="entry name" value="Lon_proteolytic"/>
</dbReference>
<dbReference type="PRINTS" id="PR00830">
    <property type="entry name" value="ENDOLAPTASE"/>
</dbReference>
<evidence type="ECO:0000256" key="4">
    <source>
        <dbReference type="SAM" id="Coils"/>
    </source>
</evidence>
<dbReference type="InterPro" id="IPR025943">
    <property type="entry name" value="Sigma_54_int_dom_ATP-bd_2"/>
</dbReference>
<sequence length="641" mass="70851">MSFFNRFFHRDEQKEVVPPAEPEVLPIDREIDALYQALIDLIGTDSLVIQAGRMNAMNLLRSSGRCERVLALQRILDEDPLLHPAPREEDLPEVLQRLTERIAEKRARKDIEDRIEKKVNEKLEQEHQDYVDDIRKQVIKEEKPDAESPQDAEKRKKLEQLDSIHLTQSVMELLRPRDFSEIVGQERAVKSLLAKLSSPYPQHLLLYGPPGVGKTTAARLVLEAACKKPSSPFREDAPFVETDGTTLRWDPRDITNPLLGSVHDPIYQGAQRTLADSGIPEPKPGLVTEAHGGILFIDEIGEMDEMLQNKLLKVLEDKRAYFESAYYDPTDPKVPPYIRKLFEEGAPADFVLIGATTRDAGHINPALRSRCAEIYFEPLTPKHIETIVQNAAAKLEVALEPGVATLISEYTTEGRKAINILADAYSLALEKANGEMAGLTIGREAVYEVAQVSRLYQFVTRKARHTAVQGHIFGLGVAGFLGSVIEIEAVAFPAREKGKGMVRFNETAGSMAKDSVFNAASVMRQLTGKDIHDYDVHINVIGGGNIDGPSAGTAILACIVSAVTGKKIRQDVAVTGEISLAGRVRPVGGVFEKAYGARQAGIKTLVIPKENERDIPEDLLGLDIHAVETAEEAFQLIFEGE</sequence>
<dbReference type="STRING" id="187979.ERS852385_01397"/>
<dbReference type="InterPro" id="IPR027065">
    <property type="entry name" value="Lon_Prtase"/>
</dbReference>
<dbReference type="NCBIfam" id="TIGR02903">
    <property type="entry name" value="spore_lon_C"/>
    <property type="match status" value="1"/>
</dbReference>
<evidence type="ECO:0000313" key="7">
    <source>
        <dbReference type="EMBL" id="CUN79968.1"/>
    </source>
</evidence>
<dbReference type="EC" id="3.4.21.53" evidence="3"/>
<reference evidence="7 8" key="1">
    <citation type="submission" date="2015-09" db="EMBL/GenBank/DDBJ databases">
        <authorList>
            <consortium name="Pathogen Informatics"/>
        </authorList>
    </citation>
    <scope>NUCLEOTIDE SEQUENCE [LARGE SCALE GENOMIC DNA]</scope>
    <source>
        <strain evidence="7 8">2789STDY5608828</strain>
    </source>
</reference>
<dbReference type="SMART" id="SM00382">
    <property type="entry name" value="AAA"/>
    <property type="match status" value="1"/>
</dbReference>
<dbReference type="GO" id="GO:0006508">
    <property type="term" value="P:proteolysis"/>
    <property type="evidence" value="ECO:0007669"/>
    <property type="project" value="UniProtKB-KW"/>
</dbReference>
<evidence type="ECO:0000313" key="8">
    <source>
        <dbReference type="Proteomes" id="UP000095546"/>
    </source>
</evidence>
<dbReference type="Pfam" id="PF05362">
    <property type="entry name" value="Lon_C"/>
    <property type="match status" value="1"/>
</dbReference>
<dbReference type="InterPro" id="IPR003959">
    <property type="entry name" value="ATPase_AAA_core"/>
</dbReference>
<dbReference type="CDD" id="cd00009">
    <property type="entry name" value="AAA"/>
    <property type="match status" value="1"/>
</dbReference>
<dbReference type="AlphaFoldDB" id="A0A173ZXQ8"/>
<keyword evidence="4" id="KW-0175">Coiled coil</keyword>
<name>A0A173ZXQ8_9FIRM</name>
<feature type="domain" description="Lon proteolytic" evidence="6">
    <location>
        <begin position="466"/>
        <end position="640"/>
    </location>
</feature>
<evidence type="ECO:0000259" key="6">
    <source>
        <dbReference type="PROSITE" id="PS51786"/>
    </source>
</evidence>
<dbReference type="PROSITE" id="PS50045">
    <property type="entry name" value="SIGMA54_INTERACT_4"/>
    <property type="match status" value="1"/>
</dbReference>
<evidence type="ECO:0000256" key="2">
    <source>
        <dbReference type="ARBA" id="ARBA00022825"/>
    </source>
</evidence>
<dbReference type="GO" id="GO:0004176">
    <property type="term" value="F:ATP-dependent peptidase activity"/>
    <property type="evidence" value="ECO:0007669"/>
    <property type="project" value="UniProtKB-UniRule"/>
</dbReference>